<dbReference type="GO" id="GO:0052621">
    <property type="term" value="F:diguanylate cyclase activity"/>
    <property type="evidence" value="ECO:0007669"/>
    <property type="project" value="UniProtKB-EC"/>
</dbReference>
<organism evidence="5 6">
    <name type="scientific">Photobacterium marinum</name>
    <dbReference type="NCBI Taxonomy" id="1056511"/>
    <lineage>
        <taxon>Bacteria</taxon>
        <taxon>Pseudomonadati</taxon>
        <taxon>Pseudomonadota</taxon>
        <taxon>Gammaproteobacteria</taxon>
        <taxon>Vibrionales</taxon>
        <taxon>Vibrionaceae</taxon>
        <taxon>Photobacterium</taxon>
    </lineage>
</organism>
<reference evidence="5 6" key="1">
    <citation type="submission" date="2012-12" db="EMBL/GenBank/DDBJ databases">
        <title>Genome Assembly of Photobacterium sp. AK15.</title>
        <authorList>
            <person name="Khatri I."/>
            <person name="Vaidya B."/>
            <person name="Srinivas T.N.R."/>
            <person name="Subramanian S."/>
            <person name="Pinnaka A."/>
        </authorList>
    </citation>
    <scope>NUCLEOTIDE SEQUENCE [LARGE SCALE GENOMIC DNA]</scope>
    <source>
        <strain evidence="5 6">AK15</strain>
    </source>
</reference>
<evidence type="ECO:0000259" key="4">
    <source>
        <dbReference type="PROSITE" id="PS50887"/>
    </source>
</evidence>
<proteinExistence type="predicted"/>
<keyword evidence="6" id="KW-1185">Reference proteome</keyword>
<dbReference type="SMART" id="SM00267">
    <property type="entry name" value="GGDEF"/>
    <property type="match status" value="1"/>
</dbReference>
<comment type="caution">
    <text evidence="5">The sequence shown here is derived from an EMBL/GenBank/DDBJ whole genome shotgun (WGS) entry which is preliminary data.</text>
</comment>
<dbReference type="InterPro" id="IPR029787">
    <property type="entry name" value="Nucleotide_cyclase"/>
</dbReference>
<dbReference type="PANTHER" id="PTHR45138">
    <property type="entry name" value="REGULATORY COMPONENTS OF SENSORY TRANSDUCTION SYSTEM"/>
    <property type="match status" value="1"/>
</dbReference>
<dbReference type="InterPro" id="IPR043128">
    <property type="entry name" value="Rev_trsase/Diguanyl_cyclase"/>
</dbReference>
<evidence type="ECO:0000256" key="1">
    <source>
        <dbReference type="ARBA" id="ARBA00012528"/>
    </source>
</evidence>
<dbReference type="Gene3D" id="3.30.70.270">
    <property type="match status" value="1"/>
</dbReference>
<keyword evidence="3" id="KW-1133">Transmembrane helix</keyword>
<dbReference type="SUPFAM" id="SSF55073">
    <property type="entry name" value="Nucleotide cyclase"/>
    <property type="match status" value="1"/>
</dbReference>
<dbReference type="CDD" id="cd01949">
    <property type="entry name" value="GGDEF"/>
    <property type="match status" value="1"/>
</dbReference>
<dbReference type="AlphaFoldDB" id="L8JH68"/>
<evidence type="ECO:0000313" key="6">
    <source>
        <dbReference type="Proteomes" id="UP000011134"/>
    </source>
</evidence>
<dbReference type="GO" id="GO:0043709">
    <property type="term" value="P:cell adhesion involved in single-species biofilm formation"/>
    <property type="evidence" value="ECO:0007669"/>
    <property type="project" value="TreeGrafter"/>
</dbReference>
<name>L8JH68_9GAMM</name>
<keyword evidence="3" id="KW-0472">Membrane</keyword>
<evidence type="ECO:0000313" key="5">
    <source>
        <dbReference type="EMBL" id="ELR66752.1"/>
    </source>
</evidence>
<feature type="transmembrane region" description="Helical" evidence="3">
    <location>
        <begin position="16"/>
        <end position="37"/>
    </location>
</feature>
<gene>
    <name evidence="5" type="ORF">C942_04450</name>
</gene>
<feature type="domain" description="GGDEF" evidence="4">
    <location>
        <begin position="68"/>
        <end position="193"/>
    </location>
</feature>
<protein>
    <recommendedName>
        <fullName evidence="1">diguanylate cyclase</fullName>
        <ecNumber evidence="1">2.7.7.65</ecNumber>
    </recommendedName>
</protein>
<dbReference type="EMBL" id="AMZO01000006">
    <property type="protein sequence ID" value="ELR66752.1"/>
    <property type="molecule type" value="Genomic_DNA"/>
</dbReference>
<comment type="catalytic activity">
    <reaction evidence="2">
        <text>2 GTP = 3',3'-c-di-GMP + 2 diphosphate</text>
        <dbReference type="Rhea" id="RHEA:24898"/>
        <dbReference type="ChEBI" id="CHEBI:33019"/>
        <dbReference type="ChEBI" id="CHEBI:37565"/>
        <dbReference type="ChEBI" id="CHEBI:58805"/>
        <dbReference type="EC" id="2.7.7.65"/>
    </reaction>
</comment>
<dbReference type="Proteomes" id="UP000011134">
    <property type="component" value="Unassembled WGS sequence"/>
</dbReference>
<accession>L8JH68</accession>
<sequence length="196" mass="22767">MEVKVVREKVESLPELFLVLIDDGSLLLGIVFLAVGVKHILHFYEMSECIDELTTVFNRKAFNKIKMMRFDLVFFDLDDFKRLNDNQGHKFGDSVLILFSHHLNKQCVNNEMIIRFGGDEFIAVLRPSRTEEFLKQISKELEATKIKYSYGIARNVDRRELREGISRADASLYQMKLEKKSRKPVNQVVTYSASNV</sequence>
<dbReference type="EC" id="2.7.7.65" evidence="1"/>
<dbReference type="Pfam" id="PF00990">
    <property type="entry name" value="GGDEF"/>
    <property type="match status" value="1"/>
</dbReference>
<dbReference type="GO" id="GO:1902201">
    <property type="term" value="P:negative regulation of bacterial-type flagellum-dependent cell motility"/>
    <property type="evidence" value="ECO:0007669"/>
    <property type="project" value="TreeGrafter"/>
</dbReference>
<evidence type="ECO:0000256" key="3">
    <source>
        <dbReference type="SAM" id="Phobius"/>
    </source>
</evidence>
<keyword evidence="3" id="KW-0812">Transmembrane</keyword>
<dbReference type="InterPro" id="IPR050469">
    <property type="entry name" value="Diguanylate_Cyclase"/>
</dbReference>
<evidence type="ECO:0000256" key="2">
    <source>
        <dbReference type="ARBA" id="ARBA00034247"/>
    </source>
</evidence>
<dbReference type="PANTHER" id="PTHR45138:SF9">
    <property type="entry name" value="DIGUANYLATE CYCLASE DGCM-RELATED"/>
    <property type="match status" value="1"/>
</dbReference>
<dbReference type="GO" id="GO:0005886">
    <property type="term" value="C:plasma membrane"/>
    <property type="evidence" value="ECO:0007669"/>
    <property type="project" value="TreeGrafter"/>
</dbReference>
<dbReference type="PATRIC" id="fig|1056511.3.peg.1279"/>
<dbReference type="NCBIfam" id="TIGR00254">
    <property type="entry name" value="GGDEF"/>
    <property type="match status" value="1"/>
</dbReference>
<dbReference type="InterPro" id="IPR000160">
    <property type="entry name" value="GGDEF_dom"/>
</dbReference>
<dbReference type="PROSITE" id="PS50887">
    <property type="entry name" value="GGDEF"/>
    <property type="match status" value="1"/>
</dbReference>